<keyword evidence="2" id="KW-1185">Reference proteome</keyword>
<sequence length="240" mass="26891">MSDSVLNVFLYGSCVSRDTAEFRGSSWNRLGYVARQSLISAMSTPIAMPGESGLSSKFQNAMVRGDFSSSLLPGIAPVADKIDRMVIDLVDERLGVYPYPGNKFLTYSNELHHSALMQKMKGREAFLAFGSEQHFDLWSSSALKFKEALEESQLLHKSRVIVAPFVDRTLEGGKVALTRNLDAGEWNSHYLRYYNLLDQIGFELVEIPTEYVVSTVKHKWGSAQYHYIDAAYDALASLIE</sequence>
<name>A0ABV9MNG5_9MICC</name>
<accession>A0ABV9MNG5</accession>
<dbReference type="RefSeq" id="WP_346060156.1">
    <property type="nucleotide sequence ID" value="NZ_BAAAVQ010000073.1"/>
</dbReference>
<evidence type="ECO:0000313" key="1">
    <source>
        <dbReference type="EMBL" id="MFC4716178.1"/>
    </source>
</evidence>
<reference evidence="2" key="1">
    <citation type="journal article" date="2019" name="Int. J. Syst. Evol. Microbiol.">
        <title>The Global Catalogue of Microorganisms (GCM) 10K type strain sequencing project: providing services to taxonomists for standard genome sequencing and annotation.</title>
        <authorList>
            <consortium name="The Broad Institute Genomics Platform"/>
            <consortium name="The Broad Institute Genome Sequencing Center for Infectious Disease"/>
            <person name="Wu L."/>
            <person name="Ma J."/>
        </authorList>
    </citation>
    <scope>NUCLEOTIDE SEQUENCE [LARGE SCALE GENOMIC DNA]</scope>
    <source>
        <strain evidence="2">CGMCC 1.12849</strain>
    </source>
</reference>
<dbReference type="Pfam" id="PF19786">
    <property type="entry name" value="DUF6270"/>
    <property type="match status" value="1"/>
</dbReference>
<proteinExistence type="predicted"/>
<organism evidence="1 2">
    <name type="scientific">Glutamicibacter bergerei</name>
    <dbReference type="NCBI Taxonomy" id="256702"/>
    <lineage>
        <taxon>Bacteria</taxon>
        <taxon>Bacillati</taxon>
        <taxon>Actinomycetota</taxon>
        <taxon>Actinomycetes</taxon>
        <taxon>Micrococcales</taxon>
        <taxon>Micrococcaceae</taxon>
        <taxon>Glutamicibacter</taxon>
    </lineage>
</organism>
<protein>
    <submittedName>
        <fullName evidence="1">DUF6270 domain-containing protein</fullName>
    </submittedName>
</protein>
<evidence type="ECO:0000313" key="2">
    <source>
        <dbReference type="Proteomes" id="UP001595884"/>
    </source>
</evidence>
<dbReference type="EMBL" id="JBHSHE010000037">
    <property type="protein sequence ID" value="MFC4716178.1"/>
    <property type="molecule type" value="Genomic_DNA"/>
</dbReference>
<dbReference type="Proteomes" id="UP001595884">
    <property type="component" value="Unassembled WGS sequence"/>
</dbReference>
<comment type="caution">
    <text evidence="1">The sequence shown here is derived from an EMBL/GenBank/DDBJ whole genome shotgun (WGS) entry which is preliminary data.</text>
</comment>
<gene>
    <name evidence="1" type="ORF">ACFO7V_08500</name>
</gene>
<dbReference type="InterPro" id="IPR046237">
    <property type="entry name" value="DUF6270"/>
</dbReference>